<feature type="region of interest" description="Disordered" evidence="1">
    <location>
        <begin position="1"/>
        <end position="24"/>
    </location>
</feature>
<accession>A0A1D1XJF1</accession>
<feature type="non-terminal residue" evidence="2">
    <location>
        <position position="1"/>
    </location>
</feature>
<evidence type="ECO:0000313" key="2">
    <source>
        <dbReference type="EMBL" id="JAT42530.1"/>
    </source>
</evidence>
<dbReference type="EMBL" id="GDJX01025406">
    <property type="protein sequence ID" value="JAT42530.1"/>
    <property type="molecule type" value="Transcribed_RNA"/>
</dbReference>
<evidence type="ECO:0000256" key="1">
    <source>
        <dbReference type="SAM" id="MobiDB-lite"/>
    </source>
</evidence>
<reference evidence="2" key="1">
    <citation type="submission" date="2015-07" db="EMBL/GenBank/DDBJ databases">
        <title>Transcriptome Assembly of Anthurium amnicola.</title>
        <authorList>
            <person name="Suzuki J."/>
        </authorList>
    </citation>
    <scope>NUCLEOTIDE SEQUENCE</scope>
</reference>
<feature type="compositionally biased region" description="Basic and acidic residues" evidence="1">
    <location>
        <begin position="1"/>
        <end position="16"/>
    </location>
</feature>
<dbReference type="PANTHER" id="PTHR12484:SF4">
    <property type="entry name" value="A-KINASE ANCHOR PROTEIN 17A"/>
    <property type="match status" value="1"/>
</dbReference>
<proteinExistence type="predicted"/>
<name>A0A1D1XJF1_9ARAE</name>
<dbReference type="InterPro" id="IPR056852">
    <property type="entry name" value="AK17A/B"/>
</dbReference>
<dbReference type="AlphaFoldDB" id="A0A1D1XJF1"/>
<dbReference type="PANTHER" id="PTHR12484">
    <property type="entry name" value="B-LYMPHOCYTE ANTIGEN-RELATED"/>
    <property type="match status" value="1"/>
</dbReference>
<feature type="region of interest" description="Disordered" evidence="1">
    <location>
        <begin position="120"/>
        <end position="148"/>
    </location>
</feature>
<organism evidence="2">
    <name type="scientific">Anthurium amnicola</name>
    <dbReference type="NCBI Taxonomy" id="1678845"/>
    <lineage>
        <taxon>Eukaryota</taxon>
        <taxon>Viridiplantae</taxon>
        <taxon>Streptophyta</taxon>
        <taxon>Embryophyta</taxon>
        <taxon>Tracheophyta</taxon>
        <taxon>Spermatophyta</taxon>
        <taxon>Magnoliopsida</taxon>
        <taxon>Liliopsida</taxon>
        <taxon>Araceae</taxon>
        <taxon>Pothoideae</taxon>
        <taxon>Potheae</taxon>
        <taxon>Anthurium</taxon>
    </lineage>
</organism>
<gene>
    <name evidence="2" type="primary">sla1_2</name>
    <name evidence="2" type="ORF">g.15578</name>
</gene>
<sequence length="148" mass="16792">ISSTAEREREMREPSTGRRPLQALPPTDAIDLGVGGLLLSPRLRLLLTFFRSDPSVRPVDEWQVKRALLAFLRDSLSLSLPEEDLLVHKRPDLHKRKRDDPVASGTLFVRDLEFLLKKGRRRGRGKRQAGGGGPDENENEEEEEDDDD</sequence>
<protein>
    <submittedName>
        <fullName evidence="2">Actin cytoskeleton-regulatory complex protein sla1</fullName>
    </submittedName>
</protein>
<feature type="non-terminal residue" evidence="2">
    <location>
        <position position="148"/>
    </location>
</feature>
<feature type="compositionally biased region" description="Acidic residues" evidence="1">
    <location>
        <begin position="135"/>
        <end position="148"/>
    </location>
</feature>